<comment type="similarity">
    <text evidence="1">Belongs to the glycosyltransferase 8 family.</text>
</comment>
<proteinExistence type="inferred from homology"/>
<feature type="domain" description="Polysaccharide pyruvyl transferase" evidence="5">
    <location>
        <begin position="435"/>
        <end position="570"/>
    </location>
</feature>
<dbReference type="GeneID" id="7199298"/>
<organism evidence="6 7">
    <name type="scientific">Phaeodactylum tricornutum (strain CCAP 1055/1)</name>
    <dbReference type="NCBI Taxonomy" id="556484"/>
    <lineage>
        <taxon>Eukaryota</taxon>
        <taxon>Sar</taxon>
        <taxon>Stramenopiles</taxon>
        <taxon>Ochrophyta</taxon>
        <taxon>Bacillariophyta</taxon>
        <taxon>Bacillariophyceae</taxon>
        <taxon>Bacillariophycidae</taxon>
        <taxon>Naviculales</taxon>
        <taxon>Phaeodactylaceae</taxon>
        <taxon>Phaeodactylum</taxon>
    </lineage>
</organism>
<evidence type="ECO:0000256" key="4">
    <source>
        <dbReference type="SAM" id="Phobius"/>
    </source>
</evidence>
<gene>
    <name evidence="6" type="ORF">PHATRDRAFT_50429</name>
</gene>
<dbReference type="InterPro" id="IPR007345">
    <property type="entry name" value="Polysacch_pyruvyl_Trfase"/>
</dbReference>
<keyword evidence="4" id="KW-0812">Transmembrane</keyword>
<dbReference type="GO" id="GO:0005794">
    <property type="term" value="C:Golgi apparatus"/>
    <property type="evidence" value="ECO:0007669"/>
    <property type="project" value="TreeGrafter"/>
</dbReference>
<dbReference type="GO" id="GO:0016757">
    <property type="term" value="F:glycosyltransferase activity"/>
    <property type="evidence" value="ECO:0007669"/>
    <property type="project" value="UniProtKB-KW"/>
</dbReference>
<keyword evidence="4" id="KW-0472">Membrane</keyword>
<dbReference type="InterPro" id="IPR002495">
    <property type="entry name" value="Glyco_trans_8"/>
</dbReference>
<evidence type="ECO:0000256" key="1">
    <source>
        <dbReference type="ARBA" id="ARBA00006351"/>
    </source>
</evidence>
<feature type="transmembrane region" description="Helical" evidence="4">
    <location>
        <begin position="21"/>
        <end position="41"/>
    </location>
</feature>
<accession>B7GE34</accession>
<dbReference type="InParanoid" id="B7GE34"/>
<dbReference type="PaxDb" id="2850-Phatr50429"/>
<keyword evidence="7" id="KW-1185">Reference proteome</keyword>
<dbReference type="RefSeq" id="XP_002185418.1">
    <property type="nucleotide sequence ID" value="XM_002185382.1"/>
</dbReference>
<dbReference type="HOGENOM" id="CLU_311356_0_0_1"/>
<evidence type="ECO:0000313" key="7">
    <source>
        <dbReference type="Proteomes" id="UP000000759"/>
    </source>
</evidence>
<evidence type="ECO:0000256" key="2">
    <source>
        <dbReference type="ARBA" id="ARBA00022676"/>
    </source>
</evidence>
<dbReference type="Proteomes" id="UP000000759">
    <property type="component" value="Chromosome 30"/>
</dbReference>
<dbReference type="InterPro" id="IPR029044">
    <property type="entry name" value="Nucleotide-diphossugar_trans"/>
</dbReference>
<dbReference type="Pfam" id="PF01501">
    <property type="entry name" value="Glyco_transf_8"/>
    <property type="match status" value="1"/>
</dbReference>
<keyword evidence="4" id="KW-1133">Transmembrane helix</keyword>
<dbReference type="EMBL" id="CM000632">
    <property type="protein sequence ID" value="EEC43087.1"/>
    <property type="molecule type" value="Genomic_DNA"/>
</dbReference>
<reference evidence="6 7" key="1">
    <citation type="journal article" date="2008" name="Nature">
        <title>The Phaeodactylum genome reveals the evolutionary history of diatom genomes.</title>
        <authorList>
            <person name="Bowler C."/>
            <person name="Allen A.E."/>
            <person name="Badger J.H."/>
            <person name="Grimwood J."/>
            <person name="Jabbari K."/>
            <person name="Kuo A."/>
            <person name="Maheswari U."/>
            <person name="Martens C."/>
            <person name="Maumus F."/>
            <person name="Otillar R.P."/>
            <person name="Rayko E."/>
            <person name="Salamov A."/>
            <person name="Vandepoele K."/>
            <person name="Beszteri B."/>
            <person name="Gruber A."/>
            <person name="Heijde M."/>
            <person name="Katinka M."/>
            <person name="Mock T."/>
            <person name="Valentin K."/>
            <person name="Verret F."/>
            <person name="Berges J.A."/>
            <person name="Brownlee C."/>
            <person name="Cadoret J.P."/>
            <person name="Chiovitti A."/>
            <person name="Choi C.J."/>
            <person name="Coesel S."/>
            <person name="De Martino A."/>
            <person name="Detter J.C."/>
            <person name="Durkin C."/>
            <person name="Falciatore A."/>
            <person name="Fournet J."/>
            <person name="Haruta M."/>
            <person name="Huysman M.J."/>
            <person name="Jenkins B.D."/>
            <person name="Jiroutova K."/>
            <person name="Jorgensen R.E."/>
            <person name="Joubert Y."/>
            <person name="Kaplan A."/>
            <person name="Kroger N."/>
            <person name="Kroth P.G."/>
            <person name="La Roche J."/>
            <person name="Lindquist E."/>
            <person name="Lommer M."/>
            <person name="Martin-Jezequel V."/>
            <person name="Lopez P.J."/>
            <person name="Lucas S."/>
            <person name="Mangogna M."/>
            <person name="McGinnis K."/>
            <person name="Medlin L.K."/>
            <person name="Montsant A."/>
            <person name="Oudot-Le Secq M.P."/>
            <person name="Napoli C."/>
            <person name="Obornik M."/>
            <person name="Parker M.S."/>
            <person name="Petit J.L."/>
            <person name="Porcel B.M."/>
            <person name="Poulsen N."/>
            <person name="Robison M."/>
            <person name="Rychlewski L."/>
            <person name="Rynearson T.A."/>
            <person name="Schmutz J."/>
            <person name="Shapiro H."/>
            <person name="Siaut M."/>
            <person name="Stanley M."/>
            <person name="Sussman M.R."/>
            <person name="Taylor A.R."/>
            <person name="Vardi A."/>
            <person name="von Dassow P."/>
            <person name="Vyverman W."/>
            <person name="Willis A."/>
            <person name="Wyrwicz L.S."/>
            <person name="Rokhsar D.S."/>
            <person name="Weissenbach J."/>
            <person name="Armbrust E.V."/>
            <person name="Green B.R."/>
            <person name="Van de Peer Y."/>
            <person name="Grigoriev I.V."/>
        </authorList>
    </citation>
    <scope>NUCLEOTIDE SEQUENCE [LARGE SCALE GENOMIC DNA]</scope>
    <source>
        <strain evidence="6 7">CCAP 1055/1</strain>
    </source>
</reference>
<dbReference type="OrthoDB" id="409543at2759"/>
<dbReference type="PANTHER" id="PTHR13778">
    <property type="entry name" value="GLYCOSYLTRANSFERASE 8 DOMAIN-CONTAINING PROTEIN"/>
    <property type="match status" value="1"/>
</dbReference>
<dbReference type="PANTHER" id="PTHR13778:SF13">
    <property type="entry name" value="GALACTURONOSYLTRANSFERASE-LIKE 3-RELATED"/>
    <property type="match status" value="1"/>
</dbReference>
<dbReference type="Gene3D" id="3.90.550.10">
    <property type="entry name" value="Spore Coat Polysaccharide Biosynthesis Protein SpsA, Chain A"/>
    <property type="match status" value="1"/>
</dbReference>
<dbReference type="InterPro" id="IPR050748">
    <property type="entry name" value="Glycosyltrans_8_dom-fam"/>
</dbReference>
<sequence>MVTKHISRVHTVPSRPQNSNWYRIPLVAATVCTVFSGFYSLRVLDCPFAGSSEAQLSTKWPAPSIIASKSSPSQATVTSDDNGCRPLANGGPVSLVWAYDDPPTLEAMKRTMEGLASALPGIQVAVYCGSSLCVTVAHKAVPKRSCIWIQHMVAPRLAQDSPLEDWVGDHVLAKLLSANHFEQTLQVVMQLVVIWKYGGMVLLPGSDVLNASDLGSLGQDDAVLLTADDQMLVKPGSGGGLYAVAAPPTNKVIEALMDEMLHVYQWPKYVASNWPVNIQWDVLCARMTICLDAQLSLLNMGITTETESVMERRPGRHFGTLSYQARRHSLKVVGDHNMNKGDEMQGLAGLQFRGIPGYLVERDRLDVVSVIASKNFSATGEVTVHSPSQSALTPTTVFLNAWWGDGNWIWPPPGKLEPVFVSMHLNNNKIKQDVNKSKAYLNQHWPIGARDTESQRFLKSIGVHSVFSGCMTMTLLPTWSKWRASKEQNNEVLIVDVNKNGLQLLPDHITLGAVKLSANLVNKSVIDDQVARYFLANEMKLRLQKAKLVITQRLHIALPAASMGTPVILIMDHNMPGGGGVDGARFSGLQDAVHTVNTVNGSEALASFNWDQPPPNPNPAFLEVKRNALQVLTMCHGELTDSARKFGVIPTSWEYPPEADVCRATKEDHYDNDAIHIATAINPMWLHSKPILSSWIHALYKSNPREQFVFYFLADNMNAKQRCIVRWMVLRWFPNAKVYTIPLDQAHVGIPKMFREHAAKLLLPRVLPCVGKALWIDSDAIILKSLRPMWSTSKVIPNCGIVARNSAKKTSIGALMTALNATTPSQLLKKDSLDIPIFDTAVMVLDLGKLRRSRFIETVASYWSFTLGGDVQISMNMQCNGTHGKLDSAWNMFLDDSEDSVFTINDISEWRIVHFQGQQKPWVDKTNSLQRKIWSKHALSLFDALYGPVPTRKLNVNT</sequence>
<reference evidence="7" key="2">
    <citation type="submission" date="2008-08" db="EMBL/GenBank/DDBJ databases">
        <authorList>
            <consortium name="Diatom Consortium"/>
            <person name="Grigoriev I."/>
            <person name="Grimwood J."/>
            <person name="Kuo A."/>
            <person name="Otillar R.P."/>
            <person name="Salamov A."/>
            <person name="Detter J.C."/>
            <person name="Lindquist E."/>
            <person name="Shapiro H."/>
            <person name="Lucas S."/>
            <person name="Glavina del Rio T."/>
            <person name="Pitluck S."/>
            <person name="Rokhsar D."/>
            <person name="Bowler C."/>
        </authorList>
    </citation>
    <scope>GENOME REANNOTATION</scope>
    <source>
        <strain evidence="7">CCAP 1055/1</strain>
    </source>
</reference>
<evidence type="ECO:0000313" key="6">
    <source>
        <dbReference type="EMBL" id="EEC43087.1"/>
    </source>
</evidence>
<protein>
    <recommendedName>
        <fullName evidence="5">Polysaccharide pyruvyl transferase domain-containing protein</fullName>
    </recommendedName>
</protein>
<dbReference type="SUPFAM" id="SSF53448">
    <property type="entry name" value="Nucleotide-diphospho-sugar transferases"/>
    <property type="match status" value="1"/>
</dbReference>
<keyword evidence="3" id="KW-0808">Transferase</keyword>
<evidence type="ECO:0000259" key="5">
    <source>
        <dbReference type="Pfam" id="PF04230"/>
    </source>
</evidence>
<dbReference type="Pfam" id="PF04230">
    <property type="entry name" value="PS_pyruv_trans"/>
    <property type="match status" value="1"/>
</dbReference>
<dbReference type="AlphaFoldDB" id="B7GE34"/>
<keyword evidence="2" id="KW-0328">Glycosyltransferase</keyword>
<evidence type="ECO:0000256" key="3">
    <source>
        <dbReference type="ARBA" id="ARBA00022679"/>
    </source>
</evidence>
<dbReference type="KEGG" id="pti:PHATRDRAFT_50429"/>
<name>B7GE34_PHATC</name>